<comment type="caution">
    <text evidence="4">The sequence shown here is derived from an EMBL/GenBank/DDBJ whole genome shotgun (WGS) entry which is preliminary data.</text>
</comment>
<dbReference type="Pfam" id="PF00455">
    <property type="entry name" value="DeoRC"/>
    <property type="match status" value="1"/>
</dbReference>
<dbReference type="Proteomes" id="UP000564644">
    <property type="component" value="Unassembled WGS sequence"/>
</dbReference>
<dbReference type="InterPro" id="IPR036388">
    <property type="entry name" value="WH-like_DNA-bd_sf"/>
</dbReference>
<dbReference type="RefSeq" id="WP_185130935.1">
    <property type="nucleotide sequence ID" value="NZ_JACJVO010000025.1"/>
</dbReference>
<evidence type="ECO:0000313" key="5">
    <source>
        <dbReference type="Proteomes" id="UP000564644"/>
    </source>
</evidence>
<dbReference type="PROSITE" id="PS51000">
    <property type="entry name" value="HTH_DEOR_2"/>
    <property type="match status" value="1"/>
</dbReference>
<dbReference type="Gene3D" id="1.10.10.10">
    <property type="entry name" value="Winged helix-like DNA-binding domain superfamily/Winged helix DNA-binding domain"/>
    <property type="match status" value="1"/>
</dbReference>
<dbReference type="SMART" id="SM01134">
    <property type="entry name" value="DeoRC"/>
    <property type="match status" value="1"/>
</dbReference>
<dbReference type="SMART" id="SM00420">
    <property type="entry name" value="HTH_DEOR"/>
    <property type="match status" value="1"/>
</dbReference>
<dbReference type="InterPro" id="IPR036390">
    <property type="entry name" value="WH_DNA-bd_sf"/>
</dbReference>
<gene>
    <name evidence="4" type="ORF">H7C18_20310</name>
</gene>
<dbReference type="PRINTS" id="PR00037">
    <property type="entry name" value="HTHLACR"/>
</dbReference>
<feature type="domain" description="HTH deoR-type" evidence="3">
    <location>
        <begin position="5"/>
        <end position="60"/>
    </location>
</feature>
<dbReference type="InterPro" id="IPR037171">
    <property type="entry name" value="NagB/RpiA_transferase-like"/>
</dbReference>
<evidence type="ECO:0000313" key="4">
    <source>
        <dbReference type="EMBL" id="MBB6733269.1"/>
    </source>
</evidence>
<dbReference type="Gene3D" id="3.40.50.1360">
    <property type="match status" value="1"/>
</dbReference>
<sequence length="261" mass="29286">MSLIGEERKKMILELLNSKGNVTTAELVRQLDVSKESVRRYMDELESEGKLKKVYGGAIKPEGTREEPPHLERMELHREEKDRVARRAAELVRDGEVIFLDEGTTPLCMIPYLQQRGLTILTNSFPAASLLIDRLNQGRFDGRVVFLGGEIHAKHARCTGVMTVEWMDRHYVDKAFISIDGLDPDSGLTSMNDGKAELSRKAIAHAAEPVVIADASKLGVRFSYKIGELRDIACVVCDQPPPADWKCLLEQQAIRWRTAAD</sequence>
<dbReference type="SUPFAM" id="SSF46785">
    <property type="entry name" value="Winged helix' DNA-binding domain"/>
    <property type="match status" value="1"/>
</dbReference>
<keyword evidence="1" id="KW-0805">Transcription regulation</keyword>
<dbReference type="Pfam" id="PF08220">
    <property type="entry name" value="HTH_DeoR"/>
    <property type="match status" value="1"/>
</dbReference>
<dbReference type="InterPro" id="IPR014036">
    <property type="entry name" value="DeoR-like_C"/>
</dbReference>
<dbReference type="SUPFAM" id="SSF100950">
    <property type="entry name" value="NagB/RpiA/CoA transferase-like"/>
    <property type="match status" value="1"/>
</dbReference>
<evidence type="ECO:0000259" key="3">
    <source>
        <dbReference type="PROSITE" id="PS51000"/>
    </source>
</evidence>
<organism evidence="4 5">
    <name type="scientific">Cohnella zeiphila</name>
    <dbReference type="NCBI Taxonomy" id="2761120"/>
    <lineage>
        <taxon>Bacteria</taxon>
        <taxon>Bacillati</taxon>
        <taxon>Bacillota</taxon>
        <taxon>Bacilli</taxon>
        <taxon>Bacillales</taxon>
        <taxon>Paenibacillaceae</taxon>
        <taxon>Cohnella</taxon>
    </lineage>
</organism>
<protein>
    <submittedName>
        <fullName evidence="4">DeoR/GlpR transcriptional regulator</fullName>
    </submittedName>
</protein>
<dbReference type="InterPro" id="IPR001034">
    <property type="entry name" value="DeoR_HTH"/>
</dbReference>
<keyword evidence="5" id="KW-1185">Reference proteome</keyword>
<name>A0A7X0VWJ3_9BACL</name>
<evidence type="ECO:0000256" key="1">
    <source>
        <dbReference type="ARBA" id="ARBA00023015"/>
    </source>
</evidence>
<dbReference type="AlphaFoldDB" id="A0A7X0VWJ3"/>
<proteinExistence type="predicted"/>
<reference evidence="4 5" key="1">
    <citation type="submission" date="2020-08" db="EMBL/GenBank/DDBJ databases">
        <title>Cohnella phylogeny.</title>
        <authorList>
            <person name="Dunlap C."/>
        </authorList>
    </citation>
    <scope>NUCLEOTIDE SEQUENCE [LARGE SCALE GENOMIC DNA]</scope>
    <source>
        <strain evidence="4 5">CBP 2801</strain>
    </source>
</reference>
<evidence type="ECO:0000256" key="2">
    <source>
        <dbReference type="ARBA" id="ARBA00023163"/>
    </source>
</evidence>
<dbReference type="PANTHER" id="PTHR30363">
    <property type="entry name" value="HTH-TYPE TRANSCRIPTIONAL REGULATOR SRLR-RELATED"/>
    <property type="match status" value="1"/>
</dbReference>
<keyword evidence="2" id="KW-0804">Transcription</keyword>
<accession>A0A7X0VWJ3</accession>
<dbReference type="InterPro" id="IPR050313">
    <property type="entry name" value="Carb_Metab_HTH_regulators"/>
</dbReference>
<dbReference type="GO" id="GO:0003700">
    <property type="term" value="F:DNA-binding transcription factor activity"/>
    <property type="evidence" value="ECO:0007669"/>
    <property type="project" value="InterPro"/>
</dbReference>
<dbReference type="EMBL" id="JACJVO010000025">
    <property type="protein sequence ID" value="MBB6733269.1"/>
    <property type="molecule type" value="Genomic_DNA"/>
</dbReference>
<dbReference type="PANTHER" id="PTHR30363:SF44">
    <property type="entry name" value="AGA OPERON TRANSCRIPTIONAL REPRESSOR-RELATED"/>
    <property type="match status" value="1"/>
</dbReference>